<protein>
    <submittedName>
        <fullName evidence="2">Autotransporter beta-domain protein</fullName>
    </submittedName>
</protein>
<gene>
    <name evidence="2" type="ORF">JMUB3933_1258</name>
</gene>
<dbReference type="Gene3D" id="2.40.128.130">
    <property type="entry name" value="Autotransporter beta-domain"/>
    <property type="match status" value="1"/>
</dbReference>
<dbReference type="InterPro" id="IPR005546">
    <property type="entry name" value="Autotransporte_beta"/>
</dbReference>
<dbReference type="SUPFAM" id="SSF103515">
    <property type="entry name" value="Autotransporter"/>
    <property type="match status" value="1"/>
</dbReference>
<evidence type="ECO:0000313" key="3">
    <source>
        <dbReference type="Proteomes" id="UP000321397"/>
    </source>
</evidence>
<dbReference type="InterPro" id="IPR053787">
    <property type="entry name" value="Autotransptr-assoc_N"/>
</dbReference>
<evidence type="ECO:0000313" key="2">
    <source>
        <dbReference type="EMBL" id="BBM47757.1"/>
    </source>
</evidence>
<accession>A0A510K999</accession>
<dbReference type="SMART" id="SM00869">
    <property type="entry name" value="Autotransporter"/>
    <property type="match status" value="1"/>
</dbReference>
<proteinExistence type="predicted"/>
<sequence>MTKNFSKIKKDLKSFAKRIKDFKYTDRILVVFLMTGSIGIKNNSFSAQTSDIAIQNQINQINTSAINFRKQLKETKNKNNESIKHSNLELIQLMEQGDHVIKPNWNSWQFGNSYQYNNWNGFYKGKGNKLDGYDRIFTRDKNIFNRNVSPLSSRYNLVTSNLRGSLYGNTQIKEMEEPAVEWEVSAGINPRRVEKIAPLAIVSKLGINFENPEMPVFEVPDGDVEVPPAPVIPNTTLLSTTYYYYQNPGDYSNIKNGAGGLIAGVSTEIRGPISQTNIKGINGKGKFEILHNNNDKFTIKTNNTSFTGIEGNAHSAIFTYNNNLNNEFSYYNSTTKNMGVRLGGGHDFEIENMDIISSGTVADELTDSSGNKFRHMFSIIEVNGNPNRESTATLKQGSTIVSDTRNTFGVFLYNGGAVGSKSIKFINEGFMKSTKIYSGIVTFLNNFGNTTVSNFTNNGDILLDGVRSNVVYNFLNTPAYYMFVNNGNITLKGTSNYGMHFTSTIRNTDHPISIFQLNKPIVIEGNWASGFDFSRLSRNRLFEAVVNGNLEKSFFNIEMYGKNNTGMRIGNGTTAQNGLVEFKNFKLKSIDGTNNTLVRINRQSDIKFSKDGDNKELTIEGGDGNIGLNVQRSTGMVNEGVITIKESTNGESKNATGIVSSAGSEIENKGKMTVSGDRARALFATKNGKIENHAEVMFNGNTTESTKGSTGMYANQGGIIKSDETTKIKVSKPKSVGLFAENKGDNASYLNISKIEISKAEITATDGAFNIFANKGGEVKLKNDVVLNTEKDSLAFYTAYTPSNPGGKIIFDRDVTANIKKGGTAFYYDLANAPVGIFNFASWYSNNFSHNNNSKLKLNMENGGRVMFLANGNLTLSSIPTNLTATGPIEITGSGYISAAMVNSFLELDQNINLDNVSDPYNTLEILGSSITNSKNITGSKNKQLGIAQENNGSNPASKIKLINSNKITLTGEESIGIYGKRSEITNNGDISVGKNSVGVYLAEDNRGTTAGKAYNNGLITLEEGSSGMLYRTDTTGANSALAGGIYNNSKIISNSKNAIGMNFESPHGSKEIVNEATGIIELRGENSVGMYASGTGNYTVKNLGKISAASSSSANSPVIAIYTNNGNSTVENGGTIISGDKSLGIYGYSVNTHNTSNISVGKAGTGIYSQGGNLNLQGKLTVGMNEAKGVLVTGNNQIVNNNLSAINLDNKSFGFINTGNNNQIISNTQNVFLKNQNIFLYSEKSTGNIINNTKIKTIGNQNYGIYTAGTASNNAVIDLTQGAGNVGVYSMEQQNVSNFSTIKVGESKVQEKLYSIGMAAGYYDRDNNISVYTGKIENTNTGKIEVTGKNGIGMYAVGRGSVAINNGEIHLSGRNSIGMFVDQEAVGINNGLITATADAVGAIGAVATNRAIFKNYGTINILPQAGVGVLLKKDGILEEYSSPSATVAQEESSRITAEARIKIPQLPKTGKELADGSVEIISLSGDSIPEIKINGKVINPVEIDVDTKSSETKIIRDGNSVTTISDTKSDNQASNGSISKIGMYIDTSGVKYTNPIQGLDNLSDEIEVDLIIGTEATKYTNSKAIKIKENILEPYNYAILSNPQIKKWHIYSGSLTWMGTVQTDSDSEQLKSVYLVKVPYTSFAKDRNVYNFSDGLEQRYSMNILNSREKMLFDKLNSIGKNESLLLTQAFDEMMGHQYANVQQRTYETGKLIDKEITNLFKGWGSPTKQSNKINVFGTKDEYNTNTAGIVNYRNSAYGVTYVHENEKIKMGNSSGWYAGAVTNKFRFKDIGKSKENQTMLKFGIFKTMSPKKDYNGALQWTVSGDIFTGINSMKRRFLVVNDIFEAKSTYNSYGAAVKNELGYDIRMSERMHLRPYGAVKMEYGKFNDIKEKNGQIRLEIRGNDYFSVRPETGIEFKYIQPLALKTNLSTGLVAAYENEIGKIQNGNQARMGYTTAGWYNLEKEKEDRRGSGKFDLNIGLNNTRFGFNLNAGYDTKGKNVRSGIGFKVIY</sequence>
<dbReference type="InterPro" id="IPR036709">
    <property type="entry name" value="Autotransporte_beta_dom_sf"/>
</dbReference>
<name>A0A510K999_9FUSO</name>
<dbReference type="Proteomes" id="UP000321397">
    <property type="component" value="Chromosome"/>
</dbReference>
<dbReference type="PROSITE" id="PS51208">
    <property type="entry name" value="AUTOTRANSPORTER"/>
    <property type="match status" value="1"/>
</dbReference>
<dbReference type="RefSeq" id="WP_146960970.1">
    <property type="nucleotide sequence ID" value="NZ_AP019834.1"/>
</dbReference>
<organism evidence="2 3">
    <name type="scientific">Leptotrichia wadei</name>
    <dbReference type="NCBI Taxonomy" id="157687"/>
    <lineage>
        <taxon>Bacteria</taxon>
        <taxon>Fusobacteriati</taxon>
        <taxon>Fusobacteriota</taxon>
        <taxon>Fusobacteriia</taxon>
        <taxon>Fusobacteriales</taxon>
        <taxon>Leptotrichiaceae</taxon>
        <taxon>Leptotrichia</taxon>
    </lineage>
</organism>
<dbReference type="EMBL" id="AP019834">
    <property type="protein sequence ID" value="BBM47757.1"/>
    <property type="molecule type" value="Genomic_DNA"/>
</dbReference>
<dbReference type="NCBIfam" id="NF033175">
    <property type="entry name" value="fuso_auto_Nterm"/>
    <property type="match status" value="1"/>
</dbReference>
<evidence type="ECO:0000259" key="1">
    <source>
        <dbReference type="PROSITE" id="PS51208"/>
    </source>
</evidence>
<dbReference type="Pfam" id="PF03797">
    <property type="entry name" value="Autotransporter"/>
    <property type="match status" value="1"/>
</dbReference>
<feature type="domain" description="Autotransporter" evidence="1">
    <location>
        <begin position="1717"/>
        <end position="2012"/>
    </location>
</feature>
<reference evidence="2 3" key="1">
    <citation type="submission" date="2019-07" db="EMBL/GenBank/DDBJ databases">
        <title>Complete Genome Sequence of Leptotrichia wadei Strain JMUB3933.</title>
        <authorList>
            <person name="Watanabe S."/>
            <person name="Cui L."/>
        </authorList>
    </citation>
    <scope>NUCLEOTIDE SEQUENCE [LARGE SCALE GENOMIC DNA]</scope>
    <source>
        <strain evidence="2 3">JMUB3933</strain>
    </source>
</reference>